<dbReference type="EMBL" id="VSWC01000145">
    <property type="protein sequence ID" value="KAA1076707.1"/>
    <property type="molecule type" value="Genomic_DNA"/>
</dbReference>
<accession>A0A5B0MHL0</accession>
<comment type="caution">
    <text evidence="2">The sequence shown here is derived from an EMBL/GenBank/DDBJ whole genome shotgun (WGS) entry which is preliminary data.</text>
</comment>
<proteinExistence type="predicted"/>
<dbReference type="Proteomes" id="UP000324748">
    <property type="component" value="Unassembled WGS sequence"/>
</dbReference>
<evidence type="ECO:0000313" key="3">
    <source>
        <dbReference type="Proteomes" id="UP000324748"/>
    </source>
</evidence>
<dbReference type="AlphaFoldDB" id="A0A5B0MHL0"/>
<feature type="region of interest" description="Disordered" evidence="1">
    <location>
        <begin position="1"/>
        <end position="50"/>
    </location>
</feature>
<gene>
    <name evidence="2" type="ORF">PGT21_016441</name>
</gene>
<evidence type="ECO:0000256" key="1">
    <source>
        <dbReference type="SAM" id="MobiDB-lite"/>
    </source>
</evidence>
<sequence>RGRARDTRNADSEIRPSPCPSDGLGYHHDTTKNHLALQDDESGMDLFPSF</sequence>
<keyword evidence="3" id="KW-1185">Reference proteome</keyword>
<reference evidence="2 3" key="1">
    <citation type="submission" date="2019-05" db="EMBL/GenBank/DDBJ databases">
        <title>Emergence of the Ug99 lineage of the wheat stem rust pathogen through somatic hybridization.</title>
        <authorList>
            <person name="Li F."/>
            <person name="Upadhyaya N.M."/>
            <person name="Sperschneider J."/>
            <person name="Matny O."/>
            <person name="Nguyen-Phuc H."/>
            <person name="Mago R."/>
            <person name="Raley C."/>
            <person name="Miller M.E."/>
            <person name="Silverstein K.A.T."/>
            <person name="Henningsen E."/>
            <person name="Hirsch C.D."/>
            <person name="Visser B."/>
            <person name="Pretorius Z.A."/>
            <person name="Steffenson B.J."/>
            <person name="Schwessinger B."/>
            <person name="Dodds P.N."/>
            <person name="Figueroa M."/>
        </authorList>
    </citation>
    <scope>NUCLEOTIDE SEQUENCE [LARGE SCALE GENOMIC DNA]</scope>
    <source>
        <strain evidence="2">21-0</strain>
    </source>
</reference>
<name>A0A5B0MHL0_PUCGR</name>
<feature type="non-terminal residue" evidence="2">
    <location>
        <position position="1"/>
    </location>
</feature>
<organism evidence="2 3">
    <name type="scientific">Puccinia graminis f. sp. tritici</name>
    <dbReference type="NCBI Taxonomy" id="56615"/>
    <lineage>
        <taxon>Eukaryota</taxon>
        <taxon>Fungi</taxon>
        <taxon>Dikarya</taxon>
        <taxon>Basidiomycota</taxon>
        <taxon>Pucciniomycotina</taxon>
        <taxon>Pucciniomycetes</taxon>
        <taxon>Pucciniales</taxon>
        <taxon>Pucciniaceae</taxon>
        <taxon>Puccinia</taxon>
    </lineage>
</organism>
<evidence type="ECO:0000313" key="2">
    <source>
        <dbReference type="EMBL" id="KAA1076707.1"/>
    </source>
</evidence>
<protein>
    <submittedName>
        <fullName evidence="2">Uncharacterized protein</fullName>
    </submittedName>
</protein>
<feature type="compositionally biased region" description="Basic and acidic residues" evidence="1">
    <location>
        <begin position="1"/>
        <end position="14"/>
    </location>
</feature>